<dbReference type="Proteomes" id="UP001227831">
    <property type="component" value="Unassembled WGS sequence"/>
</dbReference>
<accession>A0ABU1A8K1</accession>
<dbReference type="EMBL" id="JAVCWF010000001">
    <property type="protein sequence ID" value="MDQ7936772.1"/>
    <property type="molecule type" value="Genomic_DNA"/>
</dbReference>
<keyword evidence="1" id="KW-0805">Transcription regulation</keyword>
<dbReference type="InterPro" id="IPR011663">
    <property type="entry name" value="UTRA"/>
</dbReference>
<dbReference type="RefSeq" id="WP_308704410.1">
    <property type="nucleotide sequence ID" value="NZ_AP027463.1"/>
</dbReference>
<reference evidence="5 6" key="1">
    <citation type="journal article" date="2023" name="Int. J. Syst. Evol. Microbiol.">
        <title>Lactiplantibacillus brownii sp. nov., a novel psychrotolerant species isolated from sauerkraut.</title>
        <authorList>
            <person name="Heng Y.C."/>
            <person name="Silvaraju S."/>
            <person name="Lee J.K.Y."/>
            <person name="Kittelmann S."/>
        </authorList>
    </citation>
    <scope>NUCLEOTIDE SEQUENCE [LARGE SCALE GENOMIC DNA]</scope>
    <source>
        <strain evidence="5 6">WILCCON 0030</strain>
    </source>
</reference>
<evidence type="ECO:0000313" key="6">
    <source>
        <dbReference type="Proteomes" id="UP001227831"/>
    </source>
</evidence>
<dbReference type="InterPro" id="IPR000524">
    <property type="entry name" value="Tscrpt_reg_HTH_GntR"/>
</dbReference>
<dbReference type="PROSITE" id="PS50949">
    <property type="entry name" value="HTH_GNTR"/>
    <property type="match status" value="1"/>
</dbReference>
<sequence length="262" mass="30458">MDKIFSSDTIGSWREWLAIKAKYKEIYLDLRELIINGKFSYQDTLPTEAVLIQKYACSRNTVRRAIKQLADEGLVQSVHGKGVIVLYNGNFEQQIIKNGQPSFNRLAKNREAKFTKRVLFFDEKLVDTQIAKESSFPVGTPVFYIKRIRILDGEPFILQESYFLKKVMPELTLEIAQESVYDYLIHQLSQKIATTRRILMMSLATADDHKYLNLGQFNTVPVITNYSYLQDGTMFEYTKSRHQPKHFIFYDQATSNPVLFLP</sequence>
<dbReference type="SUPFAM" id="SSF46785">
    <property type="entry name" value="Winged helix' DNA-binding domain"/>
    <property type="match status" value="1"/>
</dbReference>
<dbReference type="CDD" id="cd07377">
    <property type="entry name" value="WHTH_GntR"/>
    <property type="match status" value="1"/>
</dbReference>
<evidence type="ECO:0000256" key="2">
    <source>
        <dbReference type="ARBA" id="ARBA00023125"/>
    </source>
</evidence>
<dbReference type="Gene3D" id="3.40.1410.10">
    <property type="entry name" value="Chorismate lyase-like"/>
    <property type="match status" value="1"/>
</dbReference>
<dbReference type="InterPro" id="IPR036388">
    <property type="entry name" value="WH-like_DNA-bd_sf"/>
</dbReference>
<dbReference type="SMART" id="SM00345">
    <property type="entry name" value="HTH_GNTR"/>
    <property type="match status" value="1"/>
</dbReference>
<dbReference type="Gene3D" id="1.10.10.10">
    <property type="entry name" value="Winged helix-like DNA-binding domain superfamily/Winged helix DNA-binding domain"/>
    <property type="match status" value="1"/>
</dbReference>
<keyword evidence="3" id="KW-0804">Transcription</keyword>
<dbReference type="Pfam" id="PF07702">
    <property type="entry name" value="UTRA"/>
    <property type="match status" value="1"/>
</dbReference>
<protein>
    <submittedName>
        <fullName evidence="5">UTRA domain-containing protein</fullName>
    </submittedName>
</protein>
<dbReference type="PANTHER" id="PTHR44846">
    <property type="entry name" value="MANNOSYL-D-GLYCERATE TRANSPORT/METABOLISM SYSTEM REPRESSOR MNGR-RELATED"/>
    <property type="match status" value="1"/>
</dbReference>
<gene>
    <name evidence="5" type="ORF">RA086_03810</name>
</gene>
<evidence type="ECO:0000256" key="3">
    <source>
        <dbReference type="ARBA" id="ARBA00023163"/>
    </source>
</evidence>
<keyword evidence="6" id="KW-1185">Reference proteome</keyword>
<dbReference type="Pfam" id="PF00392">
    <property type="entry name" value="GntR"/>
    <property type="match status" value="1"/>
</dbReference>
<organism evidence="5 6">
    <name type="scientific">Lactiplantibacillus brownii</name>
    <dbReference type="NCBI Taxonomy" id="3069269"/>
    <lineage>
        <taxon>Bacteria</taxon>
        <taxon>Bacillati</taxon>
        <taxon>Bacillota</taxon>
        <taxon>Bacilli</taxon>
        <taxon>Lactobacillales</taxon>
        <taxon>Lactobacillaceae</taxon>
        <taxon>Lactiplantibacillus</taxon>
    </lineage>
</organism>
<dbReference type="InterPro" id="IPR050679">
    <property type="entry name" value="Bact_HTH_transcr_reg"/>
</dbReference>
<dbReference type="PANTHER" id="PTHR44846:SF5">
    <property type="entry name" value="HTH-TYPE TRANSCRIPTIONAL REGULATOR GMUR"/>
    <property type="match status" value="1"/>
</dbReference>
<name>A0ABU1A8K1_9LACO</name>
<evidence type="ECO:0000259" key="4">
    <source>
        <dbReference type="PROSITE" id="PS50949"/>
    </source>
</evidence>
<comment type="caution">
    <text evidence="5">The sequence shown here is derived from an EMBL/GenBank/DDBJ whole genome shotgun (WGS) entry which is preliminary data.</text>
</comment>
<feature type="domain" description="HTH gntR-type" evidence="4">
    <location>
        <begin position="20"/>
        <end position="88"/>
    </location>
</feature>
<dbReference type="PRINTS" id="PR00035">
    <property type="entry name" value="HTHGNTR"/>
</dbReference>
<dbReference type="SUPFAM" id="SSF64288">
    <property type="entry name" value="Chorismate lyase-like"/>
    <property type="match status" value="1"/>
</dbReference>
<evidence type="ECO:0000313" key="5">
    <source>
        <dbReference type="EMBL" id="MDQ7936772.1"/>
    </source>
</evidence>
<proteinExistence type="predicted"/>
<keyword evidence="2" id="KW-0238">DNA-binding</keyword>
<evidence type="ECO:0000256" key="1">
    <source>
        <dbReference type="ARBA" id="ARBA00023015"/>
    </source>
</evidence>
<dbReference type="InterPro" id="IPR028978">
    <property type="entry name" value="Chorismate_lyase_/UTRA_dom_sf"/>
</dbReference>
<dbReference type="InterPro" id="IPR036390">
    <property type="entry name" value="WH_DNA-bd_sf"/>
</dbReference>
<dbReference type="SMART" id="SM00866">
    <property type="entry name" value="UTRA"/>
    <property type="match status" value="1"/>
</dbReference>